<dbReference type="Proteomes" id="UP000054107">
    <property type="component" value="Unassembled WGS sequence"/>
</dbReference>
<dbReference type="OrthoDB" id="2280260at2759"/>
<proteinExistence type="predicted"/>
<evidence type="ECO:0000313" key="2">
    <source>
        <dbReference type="EMBL" id="CEP12729.1"/>
    </source>
</evidence>
<sequence>MPEQHPMGLGDSRQVGYNSSSLEAGPETYSEGFNPIDFNVNKDIWASLYAKVVQRLDERNRNITCSDRLAITSALYKQSNDQYRDNLLATSSSHHPKRQKVSNDIDSLVPRAPTAATNVSGQDFRNLVFKAGYKLLKNQFTISTAQELNIMASNLNPTSFGEHLDHLAHHLLGKKQTKEIEFALNLAQYFKGQHLEALIEKTGISKPILEPGLDANMIDFLTKVDGSSKEARTFLMEKRIEVLSGGGEYVGHLVYMAADALPLPDSKASELTRF</sequence>
<keyword evidence="3" id="KW-1185">Reference proteome</keyword>
<evidence type="ECO:0000313" key="3">
    <source>
        <dbReference type="Proteomes" id="UP000054107"/>
    </source>
</evidence>
<accession>A0A0B7NCJ1</accession>
<gene>
    <name evidence="2" type="primary">PARPA_06710.1 scaffold 23505</name>
</gene>
<evidence type="ECO:0000256" key="1">
    <source>
        <dbReference type="SAM" id="MobiDB-lite"/>
    </source>
</evidence>
<dbReference type="AlphaFoldDB" id="A0A0B7NCJ1"/>
<organism evidence="2 3">
    <name type="scientific">Parasitella parasitica</name>
    <dbReference type="NCBI Taxonomy" id="35722"/>
    <lineage>
        <taxon>Eukaryota</taxon>
        <taxon>Fungi</taxon>
        <taxon>Fungi incertae sedis</taxon>
        <taxon>Mucoromycota</taxon>
        <taxon>Mucoromycotina</taxon>
        <taxon>Mucoromycetes</taxon>
        <taxon>Mucorales</taxon>
        <taxon>Mucorineae</taxon>
        <taxon>Mucoraceae</taxon>
        <taxon>Parasitella</taxon>
    </lineage>
</organism>
<name>A0A0B7NCJ1_9FUNG</name>
<protein>
    <submittedName>
        <fullName evidence="2">Uncharacterized protein</fullName>
    </submittedName>
</protein>
<reference evidence="2 3" key="1">
    <citation type="submission" date="2014-09" db="EMBL/GenBank/DDBJ databases">
        <authorList>
            <person name="Ellenberger Sabrina"/>
        </authorList>
    </citation>
    <scope>NUCLEOTIDE SEQUENCE [LARGE SCALE GENOMIC DNA]</scope>
    <source>
        <strain evidence="2 3">CBS 412.66</strain>
    </source>
</reference>
<dbReference type="EMBL" id="LN728267">
    <property type="protein sequence ID" value="CEP12729.1"/>
    <property type="molecule type" value="Genomic_DNA"/>
</dbReference>
<feature type="region of interest" description="Disordered" evidence="1">
    <location>
        <begin position="1"/>
        <end position="26"/>
    </location>
</feature>